<name>A0A449C0P5_PLAVN</name>
<feature type="compositionally biased region" description="Polar residues" evidence="11">
    <location>
        <begin position="3527"/>
        <end position="3546"/>
    </location>
</feature>
<feature type="compositionally biased region" description="Acidic residues" evidence="11">
    <location>
        <begin position="1692"/>
        <end position="1708"/>
    </location>
</feature>
<evidence type="ECO:0000256" key="7">
    <source>
        <dbReference type="ARBA" id="ARBA00022786"/>
    </source>
</evidence>
<comment type="catalytic activity">
    <reaction evidence="1">
        <text>S-ubiquitinyl-[E2 ubiquitin-conjugating enzyme]-L-cysteine + [acceptor protein]-L-lysine = [E2 ubiquitin-conjugating enzyme]-L-cysteine + N(6)-ubiquitinyl-[acceptor protein]-L-lysine.</text>
        <dbReference type="EC" id="2.3.2.27"/>
    </reaction>
</comment>
<keyword evidence="5" id="KW-0479">Metal-binding</keyword>
<evidence type="ECO:0000256" key="9">
    <source>
        <dbReference type="ARBA" id="ARBA00046341"/>
    </source>
</evidence>
<evidence type="ECO:0000259" key="12">
    <source>
        <dbReference type="PROSITE" id="PS51157"/>
    </source>
</evidence>
<evidence type="ECO:0000313" key="13">
    <source>
        <dbReference type="EMBL" id="VEV59258.1"/>
    </source>
</evidence>
<comment type="pathway">
    <text evidence="2">Protein modification; protein ubiquitination.</text>
</comment>
<feature type="compositionally biased region" description="Basic and acidic residues" evidence="11">
    <location>
        <begin position="1433"/>
        <end position="1442"/>
    </location>
</feature>
<dbReference type="EC" id="2.3.2.27" evidence="3"/>
<proteinExistence type="inferred from homology"/>
<feature type="domain" description="UBR-type" evidence="12">
    <location>
        <begin position="64"/>
        <end position="133"/>
    </location>
</feature>
<evidence type="ECO:0000313" key="14">
    <source>
        <dbReference type="Proteomes" id="UP000290582"/>
    </source>
</evidence>
<feature type="zinc finger region" description="UBR-type" evidence="10">
    <location>
        <begin position="64"/>
        <end position="133"/>
    </location>
</feature>
<feature type="region of interest" description="Disordered" evidence="11">
    <location>
        <begin position="3527"/>
        <end position="3548"/>
    </location>
</feature>
<feature type="compositionally biased region" description="Acidic residues" evidence="11">
    <location>
        <begin position="3704"/>
        <end position="3715"/>
    </location>
</feature>
<feature type="region of interest" description="Disordered" evidence="11">
    <location>
        <begin position="1692"/>
        <end position="1712"/>
    </location>
</feature>
<evidence type="ECO:0000256" key="6">
    <source>
        <dbReference type="ARBA" id="ARBA00022771"/>
    </source>
</evidence>
<feature type="compositionally biased region" description="Polar residues" evidence="11">
    <location>
        <begin position="1362"/>
        <end position="1372"/>
    </location>
</feature>
<gene>
    <name evidence="13" type="ORF">PVVCY_1405030</name>
</gene>
<sequence>MNEPIEAKVKEEILPINAYFLKEYGEGKINKKDVIRSLRKRIYNNNENYEEIYKKLKEIHGNSGVCTRQWKEGSFAFKCYNCEGDPTCAICANCFFASNHKNHVYKLTHTSGGCCDCGDTSWNINGACYNHRGINEESLIIKKNILKENVKNQIKYDIEKLVGILFKDIILKDGFFLSLVNADYVEYSFEFFKDQGITSFLLRQIICEVFTGAKIDFLINFHYCFHTGIQKALYSLYLSLFVDPKFKQRFAFKLSKHYNIIVRVVDDRIYNDYSLNGLSVQLLTVPEIGYTLVINNFLNDLIKIIESFCTYSNVSKCVMFKNLLRSEIEIIMRICLDLKYLLYHQEVIKIILFNKYIIKKILNLLTLLHRMNSQLRYTKRHIIYEDLSSSYSITIENYLLKVFEPLANFCKREQNANYRNFFLLYQLTIEAICSLNLFPFSNDKPSSDESQNVSGVVQSMPTDAAAPSQGKQKKEIKKIIEERKKKRLKHLRSLHSPLVRFFIMILNFDVIRKCIDDLYWYKYVYLKKVKKQKEQPQNLPIHSDKVKIIKEYINDFYSIEKYPEEIINKRKLLQERYEEDGNKIKMKLFNYKPFLNSYNPIEHSKVDNYLKEHKFLEETYFKWIINMGTPKDSTKVGSTSVTAPVTIPITSTTGAIPSTSHVGNGSGKVHYRRSIQEKKIKGKCKNLFIEKKINNKEIEFNEFLEIKYKKENKNIYLHPLYIQLYMKDLLEFLNLFNLKLLKNILFININVLAFIYEIKYGYWVRNGPQMVFQSNEYEASIFLKNDLIGIQFAFIMMNILPLYENQRIKINENLMKIFRKIYNERIANLVGNDIHKLKKIPTTSKTTIPNEDNNKSKVLLTKSSSMMIETGNKVNENDIPNFRQSKSLDTLNHEINDNMYGKIEYIQNQNETHQNNKQTIIYDKNKDINENDNFFNIFCGNGMTDTSINWANLRNNFFSTNNDDYTKIQNKIEFTQIYKLLIEYCREKGNTNNEEETNASNLESVNPNNENSCEAASENVNNEEKIINIEQIRSNKINYKKLEWTEYLKLFMESNIRNPFVFIYQLIFKNFRIDLDKTNINDIYMEIQIHHLKVIYKIFSDIYLNKWNIDSRKITYIFYFQFFYDIIIRIFNELYYFDSSNIPRKTSYIKYTKRGKYQVKKILLQLLASKDFQHFQLEDIFPKQFRHHPTFYELINKYGYTTHMDRSNVNLIKLNKNAWYLYDAFWPVAEYKDFQSANEKSIKEENATYIGPSRSQDKEYLNFPFKKLQNLLYYAFKNSCLTPMLLTICVTNEAFQTRLDQLKNAPPINESNTSSTSNISNNVSSAVDNNTQEQTQNDSILSTGNSIDVNSDPTSRNRESQEPNPNRTPTDLSLLSDIDVFNLLTQSLNNSLGTDQASQNGQNSQNNQAIPNRGDHSTNTGVAPNAETNQEDENSRAIEGSRDGNSGDSSESSYQTGNGQDIHQTINNNNTYIIVDQNGDNETLFAEILVNRSPNNSINMEIVNITDTHSGDQNTRRGSRHLTAGGLSELIRSLINENNIISNVIDETLLGNGGSGIDILGGENNGNIGRNHNRPIISNQNNNINRGGGRGNSDDNLIFDCYTSSEELNDIDSEGSNILRINLASRDNNLDNLNVILNSNEIIANANNANLSNTIDILIKVIKVLSILIDSSHPFKEINGFYYSNCKVDTDDSDSESDSIEESSDEDYYQPSSPTIEKELNKASNPNQYIFNNEKNSDNDCKNHVEEGDEKCKGENNGDAITNDDAIFDYISIVEKQKKGKKNKNIENDSQNVMKEKKIRKEKQGYSMGEKTVQFFINSINNINGNEDKCFLKVRNTIVSRLKEISSENYNYKNVNNNNEFIELAKKKQQDLLDSMKKQQLKFSQFLDDEFLSDDDEELEMEKELDDDKNEDGENDIYKENNTLCEYEKAKEKNCICVLCKEGMSKNNLLAYMCFASHTNILKKIIKKNKMSFPCKHPSIYTCGHFIHTNCLHNTKILKYRKLFSVKNEPTLYEFTCPLCRCIANCFIVYIPKRYTSKNDTYRIYDCNETDFFIDNSNKNFSDLLKSASFALKLWNRKKVIGTITSDAQMMDITDYNHDNNDVNKNSINSREQNNYLEVETSLDINEREKNKLLHHHNVHKKYDDYDNSYSDNSESFCFENESTFLSSSSNKSIDSDVADEFYFKYKSIQKMEEEKKKKKKLENFTKNSEYGEEKGTNNNNTSNNKNIGSDINQTSWNNYVTNPVFNEENNNDIFNLNFKNIVDKNSLFDNLLSYGSYDKNKKKILREIYLNENKIYEQLYNTNDCCGSMYCHGCNGSSNFESNKKNTYGNNGIEKTEYDTQSDRKDLNHIDNSHQINMNTYKNSDNVKEVRSKDGAGTELYLYKNTFNYPNKDFTFTYHNSNFFYRYKNGFLSYYVSVPLKFMKNVEFVMIQNKSLNNSNNKKSKRFFFTTSVEEIKTTNIEPIENKEEQNDTDKVDAIHVEKNDDDNVENNNDINKSELNLQLNYNIDKNLVEYIQHNFNINKINCDEVIKKYRIFQNKANTSQANNCGSSNSNSISNGKKKGINEINEFQKEKRLKTDYESEFRENILSEYENFSYSPTTKIENKESNEYSIKTGSGINSSLIENNNCDMQDGNSENMTVSGVNTNEEIMNSSEYFISEKSKKVEEEPKRNSRRRSIQEMEEMGIIKSNDNLDICESDENEDNDTIQFKYNCDKNDLKTHAISMKNCFAVDIYDGIISTNKKFYKTYKNTVYKQNFDSIFDMKALRQSIILLGGITEISWRIFHQNHTTFSTILHHSENYKKIIDFEYSTKIQDNDEDTDIKGISVNDVLKIYKKLDVYPEFLFNNINIGYVNKSELKNVNKEDLLLFNKKDKKKYTKKLGGNIFKNETNNELSFMKNCLNQLKKCKDKEDEDKREGDIHKKIMKKKRMKNRVDSKKKNTIKTDVLNIKYWRNINTATEMNKIYWILYNEILINVFYKNINYVSCNNLIETLVRNLFLYKHELNIVKEDKISNLFNLQLWKNIHNISFYYVYPYRFTFNKYKKFFDKIKKAHFLNKLSFLPLSVDVLKLFMTFFLNQLLHTPAAIQHFISISLIIISFQVMNEVFIKEISKSYVQFIFSKFSPEQVRKNFNNIFEKIYINIQNESYPINKDTHLHDRIKLSSHFTQSEYVPKENDNFSIPNYMNTTSQSKSVAHEQFKNFIFDNFVKNTKELISSQNVENFANNDGSEFSKNGDEKNGNYNTFNNDGSLDGSNDKIDEHSNLKNKDVFGKGYANQTSSGSGYSDGDNMNSNGRSKKYTKLINKMDILTLFNNLINLANDISESEIEEIKNAILKNKIISANIKKKECYSYTCEKNVCLNKTVYNNEPNNFDDFCLYEEKKILYVLYETLKKMISLNKFKTDTQKIMLLLCEINCEYMKYVYYNGYIPINIFLSTNFIRFDEFFNNYYPYLYNKKTSSKWGSFHVLYKEKFSEKNSKQKSLKKNKNVMKRDFNYIINNCSDIVQEQTPKDQSYLENKLKHVNTDNSKVMSYPNGETSNSITESPTLHKRDDIKKNEKLYENSKNSFYTNPNEIHQFKYKLYNIHNEEMNDFYLMNDKDENYLSLLSKDNLEHKHTNICNTLKWQYENIPYINHLFYIYNVYPILFKLNQIKDIHNKKDNDIDLCSNEFLLSQIDDKIYDQYDNYNNFSDESFDSSKTIRAYEEEENENEEENNNSDKVKQKDENENEEENYTTSSLNVLNEILDVNELIKDLKKKKKKKKIYKNKYANNFFINFFNKAMQKEQNKRDGLKLEKKIGLQTSYTNGTIEYNGNKNGNYIDDEKDHVISTANLFIDPHDLKNVDISECLDKIDEHKEEVIEENKINKNNENGNEENCCDSSLENTAYSISSENSYTDENFLYYNNNGESSSGAEKMRYKKKNTISKLLFSRFDDHTSNNNDKNNKNKSKNDHINFLKFKDSNKIQRYNMLLRRNDLSSQFFYNIRKLYSYVYNILDFIPIYVIQNILLHYQKSYKNVNHYYYYDEQNDGINNLFNSYNEESEYEYTRYSSNYFNTDKWKRQYEKYKNYKNNNEYEGIYSKKESDYDTSSCSFDKKWDKDSASHNDSKMGSNFSYDIKNNGANNINEYVDPLGATSKNSSFTNILGPSIFSHNFLFDEKCKSTEKENSRENRNSYFANKKMKTNHSDCASDTYIRGSSQFAKNTNKGESTFKMKFINEENNYNDVKGVRGNINQFYNNIQDEKDILGIKKIFFIFYKYLKKNHFIDCNFGEYNKKRKRNRCIKLYSQFLKKYLKSANIYLQFVAYILFSIYEYNTLATKYLDYIHLYSDISKYNIFLHILNINNNIDKVYTYQTMQLIFHPYFYWMYQIYKYLKIDASPIALHDFYENLEQFISSNSIFQPSQNYFTLIKKNFKRKCVSCNKSPKKILICLYCGSTICLHESDEATGPLSQTISKCIYHTTICGGDQCLYLCLNTSSILFTSENRFEFMSGPYVDKNGDIDPHLKRGKNLYLSQHKLNQIFDVIVNSTADVEIYKHTLKAE</sequence>
<dbReference type="GO" id="GO:0008270">
    <property type="term" value="F:zinc ion binding"/>
    <property type="evidence" value="ECO:0007669"/>
    <property type="project" value="UniProtKB-KW"/>
</dbReference>
<evidence type="ECO:0000256" key="5">
    <source>
        <dbReference type="ARBA" id="ARBA00022723"/>
    </source>
</evidence>
<keyword evidence="8" id="KW-0862">Zinc</keyword>
<feature type="region of interest" description="Disordered" evidence="11">
    <location>
        <begin position="1305"/>
        <end position="1372"/>
    </location>
</feature>
<dbReference type="EMBL" id="LR215070">
    <property type="protein sequence ID" value="VEV59258.1"/>
    <property type="molecule type" value="Genomic_DNA"/>
</dbReference>
<feature type="region of interest" description="Disordered" evidence="11">
    <location>
        <begin position="3702"/>
        <end position="3735"/>
    </location>
</feature>
<dbReference type="VEuPathDB" id="PlasmoDB:PVVCY_1405030"/>
<dbReference type="SMART" id="SM00396">
    <property type="entry name" value="ZnF_UBR1"/>
    <property type="match status" value="1"/>
</dbReference>
<feature type="compositionally biased region" description="Low complexity" evidence="11">
    <location>
        <begin position="1396"/>
        <end position="1409"/>
    </location>
</feature>
<feature type="compositionally biased region" description="Polar residues" evidence="11">
    <location>
        <begin position="3241"/>
        <end position="3254"/>
    </location>
</feature>
<feature type="region of interest" description="Disordered" evidence="11">
    <location>
        <begin position="991"/>
        <end position="1017"/>
    </location>
</feature>
<comment type="similarity">
    <text evidence="9">Belongs to the E3 ubiquitin-protein ligase UBR1-like family.</text>
</comment>
<dbReference type="PANTHER" id="PTHR38924:SF2">
    <property type="entry name" value="CHROMOSOME UNDETERMINED SCAFFOLD_10, WHOLE GENOME SHOTGUN SEQUENCE"/>
    <property type="match status" value="1"/>
</dbReference>
<accession>A0A449C0P5</accession>
<feature type="compositionally biased region" description="Low complexity" evidence="11">
    <location>
        <begin position="1006"/>
        <end position="1017"/>
    </location>
</feature>
<evidence type="ECO:0000256" key="2">
    <source>
        <dbReference type="ARBA" id="ARBA00004906"/>
    </source>
</evidence>
<dbReference type="FunFam" id="2.10.110.30:FF:000002">
    <property type="entry name" value="Putative e3 ubiquitin-protein ligase ubr3"/>
    <property type="match status" value="1"/>
</dbReference>
<dbReference type="Pfam" id="PF18995">
    <property type="entry name" value="PRT6_C"/>
    <property type="match status" value="1"/>
</dbReference>
<dbReference type="InterPro" id="IPR044046">
    <property type="entry name" value="E3_ligase_UBR-like_C"/>
</dbReference>
<evidence type="ECO:0000256" key="10">
    <source>
        <dbReference type="PROSITE-ProRule" id="PRU00508"/>
    </source>
</evidence>
<reference evidence="13 14" key="1">
    <citation type="submission" date="2019-01" db="EMBL/GenBank/DDBJ databases">
        <authorList>
            <person name="Ramaprasad A."/>
        </authorList>
    </citation>
    <scope>NUCLEOTIDE SEQUENCE [LARGE SCALE GENOMIC DNA]</scope>
</reference>
<dbReference type="PROSITE" id="PS51157">
    <property type="entry name" value="ZF_UBR"/>
    <property type="match status" value="1"/>
</dbReference>
<feature type="region of interest" description="Disordered" evidence="11">
    <location>
        <begin position="1391"/>
        <end position="1463"/>
    </location>
</feature>
<dbReference type="GO" id="GO:0061630">
    <property type="term" value="F:ubiquitin protein ligase activity"/>
    <property type="evidence" value="ECO:0007669"/>
    <property type="project" value="UniProtKB-EC"/>
</dbReference>
<feature type="compositionally biased region" description="Low complexity" evidence="11">
    <location>
        <begin position="2217"/>
        <end position="2227"/>
    </location>
</feature>
<evidence type="ECO:0000256" key="3">
    <source>
        <dbReference type="ARBA" id="ARBA00012483"/>
    </source>
</evidence>
<dbReference type="RefSeq" id="XP_008622751.1">
    <property type="nucleotide sequence ID" value="XM_008624529.1"/>
</dbReference>
<feature type="compositionally biased region" description="Polar residues" evidence="11">
    <location>
        <begin position="1443"/>
        <end position="1463"/>
    </location>
</feature>
<dbReference type="KEGG" id="pvv:PVVCY_1405030"/>
<feature type="region of interest" description="Disordered" evidence="11">
    <location>
        <begin position="3224"/>
        <end position="3259"/>
    </location>
</feature>
<feature type="compositionally biased region" description="Basic and acidic residues" evidence="11">
    <location>
        <begin position="3716"/>
        <end position="3725"/>
    </location>
</feature>
<feature type="compositionally biased region" description="Low complexity" evidence="11">
    <location>
        <begin position="1309"/>
        <end position="1331"/>
    </location>
</feature>
<evidence type="ECO:0000256" key="8">
    <source>
        <dbReference type="ARBA" id="ARBA00022833"/>
    </source>
</evidence>
<feature type="region of interest" description="Disordered" evidence="11">
    <location>
        <begin position="2209"/>
        <end position="2229"/>
    </location>
</feature>
<evidence type="ECO:0000256" key="11">
    <source>
        <dbReference type="SAM" id="MobiDB-lite"/>
    </source>
</evidence>
<dbReference type="Proteomes" id="UP000290582">
    <property type="component" value="Chromosome PVVCY_14"/>
</dbReference>
<evidence type="ECO:0000256" key="4">
    <source>
        <dbReference type="ARBA" id="ARBA00022679"/>
    </source>
</evidence>
<dbReference type="PANTHER" id="PTHR38924">
    <property type="entry name" value="ASPARAGINE AND ASPARTATE RICH PROTEIN 1"/>
    <property type="match status" value="1"/>
</dbReference>
<protein>
    <recommendedName>
        <fullName evidence="3">RING-type E3 ubiquitin transferase</fullName>
        <ecNumber evidence="3">2.3.2.27</ecNumber>
    </recommendedName>
</protein>
<feature type="compositionally biased region" description="Polar residues" evidence="11">
    <location>
        <begin position="1417"/>
        <end position="1428"/>
    </location>
</feature>
<dbReference type="Gene3D" id="2.10.110.30">
    <property type="match status" value="1"/>
</dbReference>
<organism evidence="13 14">
    <name type="scientific">Plasmodium vinckei vinckei</name>
    <dbReference type="NCBI Taxonomy" id="54757"/>
    <lineage>
        <taxon>Eukaryota</taxon>
        <taxon>Sar</taxon>
        <taxon>Alveolata</taxon>
        <taxon>Apicomplexa</taxon>
        <taxon>Aconoidasida</taxon>
        <taxon>Haemosporida</taxon>
        <taxon>Plasmodiidae</taxon>
        <taxon>Plasmodium</taxon>
        <taxon>Plasmodium (Vinckeia)</taxon>
    </lineage>
</organism>
<dbReference type="OrthoDB" id="26387at2759"/>
<dbReference type="CDD" id="cd19673">
    <property type="entry name" value="UBR-box_UBR3"/>
    <property type="match status" value="1"/>
</dbReference>
<feature type="compositionally biased region" description="Polar residues" evidence="11">
    <location>
        <begin position="3224"/>
        <end position="3233"/>
    </location>
</feature>
<keyword evidence="7" id="KW-0833">Ubl conjugation pathway</keyword>
<dbReference type="Pfam" id="PF02207">
    <property type="entry name" value="zf-UBR"/>
    <property type="match status" value="1"/>
</dbReference>
<dbReference type="GeneID" id="19959053"/>
<keyword evidence="6" id="KW-0863">Zinc-finger</keyword>
<keyword evidence="4" id="KW-0808">Transferase</keyword>
<evidence type="ECO:0000256" key="1">
    <source>
        <dbReference type="ARBA" id="ARBA00000900"/>
    </source>
</evidence>
<dbReference type="InterPro" id="IPR003126">
    <property type="entry name" value="Znf_UBR"/>
</dbReference>
<feature type="compositionally biased region" description="Polar residues" evidence="11">
    <location>
        <begin position="1332"/>
        <end position="1354"/>
    </location>
</feature>